<keyword evidence="2" id="KW-0808">Transferase</keyword>
<evidence type="ECO:0000256" key="7">
    <source>
        <dbReference type="PROSITE-ProRule" id="PRU01373"/>
    </source>
</evidence>
<organism evidence="11 12">
    <name type="scientific">Streptomyces decoyicus</name>
    <dbReference type="NCBI Taxonomy" id="249567"/>
    <lineage>
        <taxon>Bacteria</taxon>
        <taxon>Bacillati</taxon>
        <taxon>Actinomycetota</taxon>
        <taxon>Actinomycetes</taxon>
        <taxon>Kitasatosporales</taxon>
        <taxon>Streptomycetaceae</taxon>
        <taxon>Streptomyces</taxon>
    </lineage>
</organism>
<evidence type="ECO:0000256" key="5">
    <source>
        <dbReference type="ARBA" id="ARBA00023315"/>
    </source>
</evidence>
<keyword evidence="9" id="KW-0732">Signal</keyword>
<feature type="active site" description="Nucleophile" evidence="7">
    <location>
        <position position="338"/>
    </location>
</feature>
<evidence type="ECO:0000313" key="12">
    <source>
        <dbReference type="Proteomes" id="UP001344251"/>
    </source>
</evidence>
<dbReference type="Gene3D" id="2.40.440.10">
    <property type="entry name" value="L,D-transpeptidase catalytic domain-like"/>
    <property type="match status" value="1"/>
</dbReference>
<dbReference type="InterPro" id="IPR041280">
    <property type="entry name" value="Big_10"/>
</dbReference>
<dbReference type="InterPro" id="IPR038063">
    <property type="entry name" value="Transpep_catalytic_dom"/>
</dbReference>
<keyword evidence="6 7" id="KW-0961">Cell wall biogenesis/degradation</keyword>
<dbReference type="InterPro" id="IPR050979">
    <property type="entry name" value="LD-transpeptidase"/>
</dbReference>
<evidence type="ECO:0000256" key="3">
    <source>
        <dbReference type="ARBA" id="ARBA00022960"/>
    </source>
</evidence>
<dbReference type="Gene3D" id="2.60.40.3710">
    <property type="match status" value="1"/>
</dbReference>
<evidence type="ECO:0000256" key="6">
    <source>
        <dbReference type="ARBA" id="ARBA00023316"/>
    </source>
</evidence>
<accession>A0ABZ1FTF8</accession>
<dbReference type="CDD" id="cd13432">
    <property type="entry name" value="LDT_IgD_like_2"/>
    <property type="match status" value="1"/>
</dbReference>
<protein>
    <submittedName>
        <fullName evidence="11">Ig-like domain-containing protein</fullName>
    </submittedName>
</protein>
<comment type="pathway">
    <text evidence="1 7">Cell wall biogenesis; peptidoglycan biosynthesis.</text>
</comment>
<reference evidence="11 12" key="1">
    <citation type="submission" date="2022-10" db="EMBL/GenBank/DDBJ databases">
        <title>The complete genomes of actinobacterial strains from the NBC collection.</title>
        <authorList>
            <person name="Joergensen T.S."/>
            <person name="Alvarez Arevalo M."/>
            <person name="Sterndorff E.B."/>
            <person name="Faurdal D."/>
            <person name="Vuksanovic O."/>
            <person name="Mourched A.-S."/>
            <person name="Charusanti P."/>
            <person name="Shaw S."/>
            <person name="Blin K."/>
            <person name="Weber T."/>
        </authorList>
    </citation>
    <scope>NUCLEOTIDE SEQUENCE [LARGE SCALE GENOMIC DNA]</scope>
    <source>
        <strain evidence="11 12">NBC 01774</strain>
    </source>
</reference>
<dbReference type="Proteomes" id="UP001344251">
    <property type="component" value="Chromosome"/>
</dbReference>
<evidence type="ECO:0000259" key="10">
    <source>
        <dbReference type="PROSITE" id="PS52029"/>
    </source>
</evidence>
<dbReference type="RefSeq" id="WP_326622809.1">
    <property type="nucleotide sequence ID" value="NZ_CP109106.1"/>
</dbReference>
<dbReference type="Pfam" id="PF03734">
    <property type="entry name" value="YkuD"/>
    <property type="match status" value="1"/>
</dbReference>
<keyword evidence="5" id="KW-0012">Acyltransferase</keyword>
<feature type="signal peptide" evidence="9">
    <location>
        <begin position="1"/>
        <end position="24"/>
    </location>
</feature>
<feature type="chain" id="PRO_5047117383" evidence="9">
    <location>
        <begin position="25"/>
        <end position="398"/>
    </location>
</feature>
<evidence type="ECO:0000256" key="2">
    <source>
        <dbReference type="ARBA" id="ARBA00022679"/>
    </source>
</evidence>
<evidence type="ECO:0000256" key="1">
    <source>
        <dbReference type="ARBA" id="ARBA00004752"/>
    </source>
</evidence>
<evidence type="ECO:0000256" key="4">
    <source>
        <dbReference type="ARBA" id="ARBA00022984"/>
    </source>
</evidence>
<feature type="domain" description="L,D-TPase catalytic" evidence="10">
    <location>
        <begin position="236"/>
        <end position="369"/>
    </location>
</feature>
<sequence>MAAVTGLLAAGALALSACGGGSSAGGNDDGKNGRPGANAPDVKIKVSSKDGATNASINDTGVKATGGKLTEVKLTEAESGKDVAGAMSSDGMSWKPGVQLERGTKYKIVAKAKDAKGRAATQNSSFTTVSSADSFIGSYTPDDGKTVGVGMPVSFNFDKAITNKKDVQSHITVSSSSGQKVVGHWFGTQRLDFRPEDYWKAGSKVTMKIDLEGVKGGQGITGVQSKTVSFTIGRSQVSTVDMKTQHMTVKRDGKALKDVPISGGSPENPTYNGQMVISEKLEETRMDGSTVGFGDKGKTYDIADVPHAMRLSKSGTFLHGNYWADASVYGNRGTSHGCVGLRDHEGGGGDTPGKWFFQQSLVGDVVIIKNSDEQTIKPDNGLNGWNMSWSAWKAGSAA</sequence>
<dbReference type="CDD" id="cd16913">
    <property type="entry name" value="YkuD_like"/>
    <property type="match status" value="1"/>
</dbReference>
<dbReference type="SUPFAM" id="SSF141523">
    <property type="entry name" value="L,D-transpeptidase catalytic domain-like"/>
    <property type="match status" value="1"/>
</dbReference>
<evidence type="ECO:0000313" key="11">
    <source>
        <dbReference type="EMBL" id="WSB73217.1"/>
    </source>
</evidence>
<keyword evidence="3 7" id="KW-0133">Cell shape</keyword>
<dbReference type="EMBL" id="CP109106">
    <property type="protein sequence ID" value="WSB73217.1"/>
    <property type="molecule type" value="Genomic_DNA"/>
</dbReference>
<evidence type="ECO:0000256" key="9">
    <source>
        <dbReference type="SAM" id="SignalP"/>
    </source>
</evidence>
<dbReference type="PANTHER" id="PTHR30582">
    <property type="entry name" value="L,D-TRANSPEPTIDASE"/>
    <property type="match status" value="1"/>
</dbReference>
<name>A0ABZ1FTF8_9ACTN</name>
<evidence type="ECO:0000256" key="8">
    <source>
        <dbReference type="SAM" id="MobiDB-lite"/>
    </source>
</evidence>
<keyword evidence="12" id="KW-1185">Reference proteome</keyword>
<dbReference type="Gene3D" id="2.60.40.3780">
    <property type="match status" value="1"/>
</dbReference>
<proteinExistence type="predicted"/>
<dbReference type="InterPro" id="IPR005490">
    <property type="entry name" value="LD_TPept_cat_dom"/>
</dbReference>
<gene>
    <name evidence="11" type="ORF">OG863_37585</name>
</gene>
<dbReference type="Pfam" id="PF17964">
    <property type="entry name" value="Big_10"/>
    <property type="match status" value="1"/>
</dbReference>
<keyword evidence="4 7" id="KW-0573">Peptidoglycan synthesis</keyword>
<dbReference type="PANTHER" id="PTHR30582:SF2">
    <property type="entry name" value="L,D-TRANSPEPTIDASE YCIB-RELATED"/>
    <property type="match status" value="1"/>
</dbReference>
<feature type="region of interest" description="Disordered" evidence="8">
    <location>
        <begin position="21"/>
        <end position="42"/>
    </location>
</feature>
<feature type="active site" description="Proton donor/acceptor" evidence="7">
    <location>
        <position position="319"/>
    </location>
</feature>
<dbReference type="PROSITE" id="PS52029">
    <property type="entry name" value="LD_TPASE"/>
    <property type="match status" value="1"/>
</dbReference>